<dbReference type="Gene3D" id="1.25.40.20">
    <property type="entry name" value="Ankyrin repeat-containing domain"/>
    <property type="match status" value="3"/>
</dbReference>
<dbReference type="AlphaFoldDB" id="A0AAD4XUK9"/>
<dbReference type="Proteomes" id="UP001202328">
    <property type="component" value="Unassembled WGS sequence"/>
</dbReference>
<dbReference type="Pfam" id="PF12796">
    <property type="entry name" value="Ank_2"/>
    <property type="match status" value="2"/>
</dbReference>
<evidence type="ECO:0000313" key="2">
    <source>
        <dbReference type="EMBL" id="KAI3946340.1"/>
    </source>
</evidence>
<reference evidence="2" key="1">
    <citation type="submission" date="2022-04" db="EMBL/GenBank/DDBJ databases">
        <title>A functionally conserved STORR gene fusion in Papaver species that diverged 16.8 million years ago.</title>
        <authorList>
            <person name="Catania T."/>
        </authorList>
    </citation>
    <scope>NUCLEOTIDE SEQUENCE</scope>
    <source>
        <strain evidence="2">S-188037</strain>
    </source>
</reference>
<dbReference type="PROSITE" id="PS50088">
    <property type="entry name" value="ANK_REPEAT"/>
    <property type="match status" value="5"/>
</dbReference>
<comment type="caution">
    <text evidence="2">The sequence shown here is derived from an EMBL/GenBank/DDBJ whole genome shotgun (WGS) entry which is preliminary data.</text>
</comment>
<dbReference type="PROSITE" id="PS50297">
    <property type="entry name" value="ANK_REP_REGION"/>
    <property type="match status" value="5"/>
</dbReference>
<gene>
    <name evidence="2" type="ORF">MKW98_010464</name>
</gene>
<proteinExistence type="predicted"/>
<organism evidence="2 3">
    <name type="scientific">Papaver atlanticum</name>
    <dbReference type="NCBI Taxonomy" id="357466"/>
    <lineage>
        <taxon>Eukaryota</taxon>
        <taxon>Viridiplantae</taxon>
        <taxon>Streptophyta</taxon>
        <taxon>Embryophyta</taxon>
        <taxon>Tracheophyta</taxon>
        <taxon>Spermatophyta</taxon>
        <taxon>Magnoliopsida</taxon>
        <taxon>Ranunculales</taxon>
        <taxon>Papaveraceae</taxon>
        <taxon>Papaveroideae</taxon>
        <taxon>Papaver</taxon>
    </lineage>
</organism>
<dbReference type="PANTHER" id="PTHR46224:SF67">
    <property type="entry name" value="HSP70-HSP90 ORGANIZING PROTEIN 3-LIKE"/>
    <property type="match status" value="1"/>
</dbReference>
<dbReference type="SUPFAM" id="SSF48403">
    <property type="entry name" value="Ankyrin repeat"/>
    <property type="match status" value="1"/>
</dbReference>
<feature type="repeat" description="ANK" evidence="1">
    <location>
        <begin position="213"/>
        <end position="245"/>
    </location>
</feature>
<dbReference type="InterPro" id="IPR036770">
    <property type="entry name" value="Ankyrin_rpt-contain_sf"/>
</dbReference>
<dbReference type="SMART" id="SM00248">
    <property type="entry name" value="ANK"/>
    <property type="match status" value="6"/>
</dbReference>
<evidence type="ECO:0000256" key="1">
    <source>
        <dbReference type="PROSITE-ProRule" id="PRU00023"/>
    </source>
</evidence>
<accession>A0AAD4XUK9</accession>
<name>A0AAD4XUK9_9MAGN</name>
<dbReference type="Pfam" id="PF13857">
    <property type="entry name" value="Ank_5"/>
    <property type="match status" value="1"/>
</dbReference>
<dbReference type="PANTHER" id="PTHR46224">
    <property type="entry name" value="ANKYRIN REPEAT FAMILY PROTEIN"/>
    <property type="match status" value="1"/>
</dbReference>
<feature type="repeat" description="ANK" evidence="1">
    <location>
        <begin position="49"/>
        <end position="71"/>
    </location>
</feature>
<protein>
    <submittedName>
        <fullName evidence="2">Uncharacterized protein</fullName>
    </submittedName>
</protein>
<dbReference type="InterPro" id="IPR051616">
    <property type="entry name" value="Cul2-RING_E3_ligase_SR"/>
</dbReference>
<keyword evidence="1" id="KW-0040">ANK repeat</keyword>
<keyword evidence="3" id="KW-1185">Reference proteome</keyword>
<sequence length="247" mass="26423">MEHISAAITVFLNAAHVGKLKRLKKFAAALDHVLGDGIPAIVENIKNEDGRHAIHFAAVGGKVNILKYLIEEMRLDVNVKNGRGETPLSGAAIEGRQAAVEYLLEMGANPEIPDDSNISPLHHASMKGHKDVIPLLLSKGVDVDVTNDFGSPLHYAASTGEHDTFKVLLDHGANPNLVFHDVFTPLQASIRSESWQCAEHLLKAGADPNFGPEGVKPLLLAAPEGITQIVKLLVETGADPNVTNIVS</sequence>
<dbReference type="InterPro" id="IPR002110">
    <property type="entry name" value="Ankyrin_rpt"/>
</dbReference>
<feature type="repeat" description="ANK" evidence="1">
    <location>
        <begin position="116"/>
        <end position="148"/>
    </location>
</feature>
<evidence type="ECO:0000313" key="3">
    <source>
        <dbReference type="Proteomes" id="UP001202328"/>
    </source>
</evidence>
<dbReference type="EMBL" id="JAJJMB010003672">
    <property type="protein sequence ID" value="KAI3946340.1"/>
    <property type="molecule type" value="Genomic_DNA"/>
</dbReference>
<dbReference type="PRINTS" id="PR01415">
    <property type="entry name" value="ANKYRIN"/>
</dbReference>
<feature type="repeat" description="ANK" evidence="1">
    <location>
        <begin position="83"/>
        <end position="115"/>
    </location>
</feature>
<feature type="repeat" description="ANK" evidence="1">
    <location>
        <begin position="148"/>
        <end position="180"/>
    </location>
</feature>